<organism evidence="2 3">
    <name type="scientific">Coleofasciculus chthonoplastes PCC 7420</name>
    <dbReference type="NCBI Taxonomy" id="118168"/>
    <lineage>
        <taxon>Bacteria</taxon>
        <taxon>Bacillati</taxon>
        <taxon>Cyanobacteriota</taxon>
        <taxon>Cyanophyceae</taxon>
        <taxon>Coleofasciculales</taxon>
        <taxon>Coleofasciculaceae</taxon>
        <taxon>Coleofasciculus</taxon>
    </lineage>
</organism>
<dbReference type="HOGENOM" id="CLU_2315444_0_0_3"/>
<feature type="domain" description="NYN" evidence="1">
    <location>
        <begin position="25"/>
        <end position="89"/>
    </location>
</feature>
<evidence type="ECO:0000313" key="3">
    <source>
        <dbReference type="Proteomes" id="UP000003835"/>
    </source>
</evidence>
<name>B4W4R7_9CYAN</name>
<dbReference type="eggNOG" id="COG1432">
    <property type="taxonomic scope" value="Bacteria"/>
</dbReference>
<dbReference type="PANTHER" id="PTHR35458">
    <property type="entry name" value="SLR0755 PROTEIN"/>
    <property type="match status" value="1"/>
</dbReference>
<dbReference type="EMBL" id="DS989880">
    <property type="protein sequence ID" value="EDX70831.1"/>
    <property type="molecule type" value="Genomic_DNA"/>
</dbReference>
<gene>
    <name evidence="2" type="ORF">MC7420_120</name>
</gene>
<dbReference type="GO" id="GO:0004540">
    <property type="term" value="F:RNA nuclease activity"/>
    <property type="evidence" value="ECO:0007669"/>
    <property type="project" value="InterPro"/>
</dbReference>
<keyword evidence="3" id="KW-1185">Reference proteome</keyword>
<evidence type="ECO:0000313" key="2">
    <source>
        <dbReference type="EMBL" id="EDX70831.1"/>
    </source>
</evidence>
<sequence length="99" mass="11134">MLRVTPFHCVLLSMTDSTLDCNLVLDVELALDLVELADTYDTAILVSGDGDFVPAIERIQQLSRRVEVVSYRATTSQKLMQLADNYLNLETQTSLWRVA</sequence>
<dbReference type="AlphaFoldDB" id="B4W4R7"/>
<dbReference type="InterPro" id="IPR021139">
    <property type="entry name" value="NYN"/>
</dbReference>
<dbReference type="Pfam" id="PF01936">
    <property type="entry name" value="NYN"/>
    <property type="match status" value="1"/>
</dbReference>
<dbReference type="InterPro" id="IPR047140">
    <property type="entry name" value="LabA"/>
</dbReference>
<reference evidence="2 3" key="1">
    <citation type="submission" date="2008-07" db="EMBL/GenBank/DDBJ databases">
        <authorList>
            <person name="Tandeau de Marsac N."/>
            <person name="Ferriera S."/>
            <person name="Johnson J."/>
            <person name="Kravitz S."/>
            <person name="Beeson K."/>
            <person name="Sutton G."/>
            <person name="Rogers Y.-H."/>
            <person name="Friedman R."/>
            <person name="Frazier M."/>
            <person name="Venter J.C."/>
        </authorList>
    </citation>
    <scope>NUCLEOTIDE SEQUENCE [LARGE SCALE GENOMIC DNA]</scope>
    <source>
        <strain evidence="2 3">PCC 7420</strain>
    </source>
</reference>
<evidence type="ECO:0000259" key="1">
    <source>
        <dbReference type="Pfam" id="PF01936"/>
    </source>
</evidence>
<dbReference type="OrthoDB" id="461172at2"/>
<dbReference type="Gene3D" id="3.40.50.1010">
    <property type="entry name" value="5'-nuclease"/>
    <property type="match status" value="1"/>
</dbReference>
<accession>B4W4R7</accession>
<dbReference type="STRING" id="118168.MC7420_120"/>
<dbReference type="Proteomes" id="UP000003835">
    <property type="component" value="Unassembled WGS sequence"/>
</dbReference>
<protein>
    <recommendedName>
        <fullName evidence="1">NYN domain-containing protein</fullName>
    </recommendedName>
</protein>
<proteinExistence type="predicted"/>
<dbReference type="PANTHER" id="PTHR35458:SF8">
    <property type="entry name" value="SLR0650 PROTEIN"/>
    <property type="match status" value="1"/>
</dbReference>